<name>A0A174RI60_9FIRM</name>
<sequence>MDYKKLFHKEEAFQRETFQKRMEEFGFKNMARMELFLWDLELFLHIQKILGDKIILKGGAATQFYLPRDAQRTSVDIDMLFFGTEEEIKETLRKIEEYLGTEDELFYFHKHSPKNPKTNLPLHTYYMKVPSVLSNAERNMDRESIPYQELKIEFILQPEKWEYERRTGENIFAVNSSWNYQILPLNYLFADKLTTLGCNTIGVQNERLDEQVKQFYDIMMLSRNCISEMQCSVVKEKYLKRAEQEWNTRKITLGSTLEGRDYEPKYIVEDVEKQLLRYQQADSGEDAELKKFINDFHSLYLNRKVQYDPKTVACGASLVRLMYELMISGMGWDKVKQALEIEKKLGMEHLSGPEKGQKIRELRNQFIQEFGKDSVIPASTLKGKDLKRVFWAIVNIDNLNKIEGMI</sequence>
<organism evidence="1 2">
    <name type="scientific">Blautia wexlerae</name>
    <dbReference type="NCBI Taxonomy" id="418240"/>
    <lineage>
        <taxon>Bacteria</taxon>
        <taxon>Bacillati</taxon>
        <taxon>Bacillota</taxon>
        <taxon>Clostridia</taxon>
        <taxon>Lachnospirales</taxon>
        <taxon>Lachnospiraceae</taxon>
        <taxon>Blautia</taxon>
    </lineage>
</organism>
<evidence type="ECO:0000313" key="2">
    <source>
        <dbReference type="Proteomes" id="UP000095712"/>
    </source>
</evidence>
<accession>A0A174RI60</accession>
<reference evidence="1 2" key="1">
    <citation type="submission" date="2015-09" db="EMBL/GenBank/DDBJ databases">
        <authorList>
            <consortium name="Pathogen Informatics"/>
        </authorList>
    </citation>
    <scope>NUCLEOTIDE SEQUENCE [LARGE SCALE GENOMIC DNA]</scope>
    <source>
        <strain evidence="1 2">2789STDY5834911</strain>
    </source>
</reference>
<dbReference type="AlphaFoldDB" id="A0A174RI60"/>
<dbReference type="InterPro" id="IPR014942">
    <property type="entry name" value="AbiEii"/>
</dbReference>
<keyword evidence="1" id="KW-0808">Transferase</keyword>
<protein>
    <submittedName>
        <fullName evidence="1">Nucleotidyl transferase of uncharacterized function (DUF1814)</fullName>
    </submittedName>
</protein>
<dbReference type="GO" id="GO:0016740">
    <property type="term" value="F:transferase activity"/>
    <property type="evidence" value="ECO:0007669"/>
    <property type="project" value="UniProtKB-KW"/>
</dbReference>
<dbReference type="EMBL" id="CZAW01000036">
    <property type="protein sequence ID" value="CUP83746.1"/>
    <property type="molecule type" value="Genomic_DNA"/>
</dbReference>
<dbReference type="Pfam" id="PF08843">
    <property type="entry name" value="AbiEii"/>
    <property type="match status" value="1"/>
</dbReference>
<proteinExistence type="predicted"/>
<dbReference type="Proteomes" id="UP000095712">
    <property type="component" value="Unassembled WGS sequence"/>
</dbReference>
<evidence type="ECO:0000313" key="1">
    <source>
        <dbReference type="EMBL" id="CUP83746.1"/>
    </source>
</evidence>
<gene>
    <name evidence="1" type="ORF">ERS852523_02986</name>
</gene>